<keyword evidence="2" id="KW-1185">Reference proteome</keyword>
<reference evidence="1" key="1">
    <citation type="submission" date="2021-01" db="EMBL/GenBank/DDBJ databases">
        <title>Adiantum capillus-veneris genome.</title>
        <authorList>
            <person name="Fang Y."/>
            <person name="Liao Q."/>
        </authorList>
    </citation>
    <scope>NUCLEOTIDE SEQUENCE</scope>
    <source>
        <strain evidence="1">H3</strain>
        <tissue evidence="1">Leaf</tissue>
    </source>
</reference>
<dbReference type="Proteomes" id="UP000886520">
    <property type="component" value="Chromosome 9"/>
</dbReference>
<dbReference type="EMBL" id="JABFUD020000009">
    <property type="protein sequence ID" value="KAI5075762.1"/>
    <property type="molecule type" value="Genomic_DNA"/>
</dbReference>
<sequence length="68" mass="7958">MLIGYSNDKEGDDISSISGLLDKQVYEKPSLAWKPRYDDKSERQMDATFLRHAKFYDMKVQGYLDEGY</sequence>
<gene>
    <name evidence="1" type="ORF">GOP47_0009838</name>
</gene>
<dbReference type="AlphaFoldDB" id="A0A9D4UYI3"/>
<comment type="caution">
    <text evidence="1">The sequence shown here is derived from an EMBL/GenBank/DDBJ whole genome shotgun (WGS) entry which is preliminary data.</text>
</comment>
<evidence type="ECO:0000313" key="2">
    <source>
        <dbReference type="Proteomes" id="UP000886520"/>
    </source>
</evidence>
<accession>A0A9D4UYI3</accession>
<evidence type="ECO:0000313" key="1">
    <source>
        <dbReference type="EMBL" id="KAI5075762.1"/>
    </source>
</evidence>
<name>A0A9D4UYI3_ADICA</name>
<proteinExistence type="predicted"/>
<organism evidence="1 2">
    <name type="scientific">Adiantum capillus-veneris</name>
    <name type="common">Maidenhair fern</name>
    <dbReference type="NCBI Taxonomy" id="13818"/>
    <lineage>
        <taxon>Eukaryota</taxon>
        <taxon>Viridiplantae</taxon>
        <taxon>Streptophyta</taxon>
        <taxon>Embryophyta</taxon>
        <taxon>Tracheophyta</taxon>
        <taxon>Polypodiopsida</taxon>
        <taxon>Polypodiidae</taxon>
        <taxon>Polypodiales</taxon>
        <taxon>Pteridineae</taxon>
        <taxon>Pteridaceae</taxon>
        <taxon>Vittarioideae</taxon>
        <taxon>Adiantum</taxon>
    </lineage>
</organism>
<protein>
    <submittedName>
        <fullName evidence="1">Uncharacterized protein</fullName>
    </submittedName>
</protein>